<evidence type="ECO:0000259" key="1">
    <source>
        <dbReference type="Pfam" id="PF00535"/>
    </source>
</evidence>
<comment type="caution">
    <text evidence="2">The sequence shown here is derived from an EMBL/GenBank/DDBJ whole genome shotgun (WGS) entry which is preliminary data.</text>
</comment>
<dbReference type="EMBL" id="SDHW01000004">
    <property type="protein sequence ID" value="RXK59261.1"/>
    <property type="molecule type" value="Genomic_DNA"/>
</dbReference>
<dbReference type="PANTHER" id="PTHR10859">
    <property type="entry name" value="GLYCOSYL TRANSFERASE"/>
    <property type="match status" value="1"/>
</dbReference>
<dbReference type="Proteomes" id="UP000290204">
    <property type="component" value="Unassembled WGS sequence"/>
</dbReference>
<dbReference type="Pfam" id="PF00535">
    <property type="entry name" value="Glycos_transf_2"/>
    <property type="match status" value="1"/>
</dbReference>
<name>A0A4Q1CH85_9BACT</name>
<evidence type="ECO:0000313" key="2">
    <source>
        <dbReference type="EMBL" id="RXK59261.1"/>
    </source>
</evidence>
<reference evidence="2 3" key="1">
    <citation type="submission" date="2019-01" db="EMBL/GenBank/DDBJ databases">
        <title>Lacibacter sp. strain TTM-7.</title>
        <authorList>
            <person name="Chen W.-M."/>
        </authorList>
    </citation>
    <scope>NUCLEOTIDE SEQUENCE [LARGE SCALE GENOMIC DNA]</scope>
    <source>
        <strain evidence="2 3">TTM-7</strain>
    </source>
</reference>
<dbReference type="PANTHER" id="PTHR10859:SF91">
    <property type="entry name" value="DOLICHYL-PHOSPHATE BETA-GLUCOSYLTRANSFERASE"/>
    <property type="match status" value="1"/>
</dbReference>
<dbReference type="InterPro" id="IPR029044">
    <property type="entry name" value="Nucleotide-diphossugar_trans"/>
</dbReference>
<organism evidence="2 3">
    <name type="scientific">Lacibacter luteus</name>
    <dbReference type="NCBI Taxonomy" id="2508719"/>
    <lineage>
        <taxon>Bacteria</taxon>
        <taxon>Pseudomonadati</taxon>
        <taxon>Bacteroidota</taxon>
        <taxon>Chitinophagia</taxon>
        <taxon>Chitinophagales</taxon>
        <taxon>Chitinophagaceae</taxon>
        <taxon>Lacibacter</taxon>
    </lineage>
</organism>
<keyword evidence="3" id="KW-1185">Reference proteome</keyword>
<evidence type="ECO:0000313" key="3">
    <source>
        <dbReference type="Proteomes" id="UP000290204"/>
    </source>
</evidence>
<dbReference type="CDD" id="cd04179">
    <property type="entry name" value="DPM_DPG-synthase_like"/>
    <property type="match status" value="1"/>
</dbReference>
<sequence>MCGIPGHRNFLSTISASVLNNQQSFMFTVATVLIVPVYNPLPGWEKLLHQRYTELADALSQPLQLCIVNDGSTNGNFEPAANWLQQQLPAVIIESYTGNKGKGAALRTGVKLVEAAHYVFTDVDFPYTTASAVAIIKLMQSGNADLVIGNRNNQYYRQINSFRAGLSKLVRFFIRVLMRMPFDDTQCGLKSFNQKGKTIFLNTRIPTYLFDMEFVLQAVRSKAVVQTVAVELRKDVHLSRMPLKVLLRELKNFIGLLFS</sequence>
<gene>
    <name evidence="2" type="ORF">ESA94_14060</name>
</gene>
<accession>A0A4Q1CH85</accession>
<dbReference type="AlphaFoldDB" id="A0A4Q1CH85"/>
<keyword evidence="2" id="KW-0808">Transferase</keyword>
<protein>
    <submittedName>
        <fullName evidence="2">Glycosyltransferase family 2 protein</fullName>
    </submittedName>
</protein>
<dbReference type="GO" id="GO:0006487">
    <property type="term" value="P:protein N-linked glycosylation"/>
    <property type="evidence" value="ECO:0007669"/>
    <property type="project" value="TreeGrafter"/>
</dbReference>
<dbReference type="GO" id="GO:0016740">
    <property type="term" value="F:transferase activity"/>
    <property type="evidence" value="ECO:0007669"/>
    <property type="project" value="UniProtKB-KW"/>
</dbReference>
<feature type="domain" description="Glycosyltransferase 2-like" evidence="1">
    <location>
        <begin position="33"/>
        <end position="159"/>
    </location>
</feature>
<dbReference type="SUPFAM" id="SSF53448">
    <property type="entry name" value="Nucleotide-diphospho-sugar transferases"/>
    <property type="match status" value="1"/>
</dbReference>
<dbReference type="InterPro" id="IPR001173">
    <property type="entry name" value="Glyco_trans_2-like"/>
</dbReference>
<proteinExistence type="predicted"/>
<dbReference type="OrthoDB" id="952827at2"/>
<dbReference type="Gene3D" id="3.90.550.10">
    <property type="entry name" value="Spore Coat Polysaccharide Biosynthesis Protein SpsA, Chain A"/>
    <property type="match status" value="1"/>
</dbReference>